<dbReference type="InParanoid" id="A0A061AJH5"/>
<dbReference type="CDD" id="cd06580">
    <property type="entry name" value="TM_PBP1_transp_TpRbsC_like"/>
    <property type="match status" value="1"/>
</dbReference>
<sequence>MYDSILRYLSLVVIVAIPLIVTALGGMFTERGGVTNIALDGLMIIGGFVGLLVANALKTGDLVTNLVVYMVALCIAGLVGILFSMIHAFASIKMKADQTISATAINTLTPALALFLTQSLVLGESQGSDKLPVFAPEFRIRHIPFLSDIPIIGDLFFKNVQPGLYVGIIAIIIASLVIFKTRFGLRLTATGENPHAADAAGISIYKMRYLGVGISGFLAGIGGFILVMTFNEFSGDVSGYGFLAIAVLIFGNWNPIKIMGAALLFSSLLTLGNGVAFFPFLENLGVPSAFWSMVPYIATIIVLIFTSKRSRAPKALGIAYDKGQR</sequence>
<evidence type="ECO:0000256" key="3">
    <source>
        <dbReference type="ARBA" id="ARBA00022692"/>
    </source>
</evidence>
<organism evidence="7 8">
    <name type="scientific">Acholeplasma oculi</name>
    <dbReference type="NCBI Taxonomy" id="35623"/>
    <lineage>
        <taxon>Bacteria</taxon>
        <taxon>Bacillati</taxon>
        <taxon>Mycoplasmatota</taxon>
        <taxon>Mollicutes</taxon>
        <taxon>Acholeplasmatales</taxon>
        <taxon>Acholeplasmataceae</taxon>
        <taxon>Acholeplasma</taxon>
    </lineage>
</organism>
<feature type="transmembrane region" description="Helical" evidence="6">
    <location>
        <begin position="237"/>
        <end position="254"/>
    </location>
</feature>
<evidence type="ECO:0000256" key="1">
    <source>
        <dbReference type="ARBA" id="ARBA00004651"/>
    </source>
</evidence>
<comment type="subcellular location">
    <subcellularLocation>
        <location evidence="1">Cell membrane</location>
        <topology evidence="1">Multi-pass membrane protein</topology>
    </subcellularLocation>
</comment>
<feature type="transmembrane region" description="Helical" evidence="6">
    <location>
        <begin position="261"/>
        <end position="281"/>
    </location>
</feature>
<dbReference type="PANTHER" id="PTHR43370">
    <property type="entry name" value="SUGAR ABC TRANSPORTER INTEGRAL MEMBRANE PROTEIN-RELATED"/>
    <property type="match status" value="1"/>
</dbReference>
<keyword evidence="8" id="KW-1185">Reference proteome</keyword>
<feature type="transmembrane region" description="Helical" evidence="6">
    <location>
        <begin position="37"/>
        <end position="54"/>
    </location>
</feature>
<evidence type="ECO:0000313" key="8">
    <source>
        <dbReference type="Proteomes" id="UP000032434"/>
    </source>
</evidence>
<dbReference type="EMBL" id="LK028559">
    <property type="protein sequence ID" value="CDR31147.1"/>
    <property type="molecule type" value="Genomic_DNA"/>
</dbReference>
<accession>A0A061AJH5</accession>
<dbReference type="InterPro" id="IPR001851">
    <property type="entry name" value="ABC_transp_permease"/>
</dbReference>
<keyword evidence="4 6" id="KW-1133">Transmembrane helix</keyword>
<feature type="transmembrane region" description="Helical" evidence="6">
    <location>
        <begin position="209"/>
        <end position="231"/>
    </location>
</feature>
<dbReference type="FunCoup" id="A0A061AJH5">
    <property type="interactions" value="86"/>
</dbReference>
<evidence type="ECO:0000256" key="4">
    <source>
        <dbReference type="ARBA" id="ARBA00022989"/>
    </source>
</evidence>
<feature type="transmembrane region" description="Helical" evidence="6">
    <location>
        <begin position="102"/>
        <end position="122"/>
    </location>
</feature>
<feature type="transmembrane region" description="Helical" evidence="6">
    <location>
        <begin position="66"/>
        <end position="90"/>
    </location>
</feature>
<evidence type="ECO:0000313" key="7">
    <source>
        <dbReference type="EMBL" id="CDR31147.1"/>
    </source>
</evidence>
<dbReference type="RefSeq" id="WP_045749596.1">
    <property type="nucleotide sequence ID" value="NZ_FUZK01000001.1"/>
</dbReference>
<dbReference type="Pfam" id="PF02653">
    <property type="entry name" value="BPD_transp_2"/>
    <property type="match status" value="1"/>
</dbReference>
<gene>
    <name evidence="7" type="ORF">Aocu_10740</name>
</gene>
<evidence type="ECO:0000256" key="2">
    <source>
        <dbReference type="ARBA" id="ARBA00022475"/>
    </source>
</evidence>
<dbReference type="Proteomes" id="UP000032434">
    <property type="component" value="Chromosome 1"/>
</dbReference>
<dbReference type="OrthoDB" id="9792579at2"/>
<feature type="transmembrane region" description="Helical" evidence="6">
    <location>
        <begin position="162"/>
        <end position="179"/>
    </location>
</feature>
<dbReference type="KEGG" id="aoc:Aocu_10740"/>
<feature type="transmembrane region" description="Helical" evidence="6">
    <location>
        <begin position="287"/>
        <end position="306"/>
    </location>
</feature>
<dbReference type="PATRIC" id="fig|35623.3.peg.1074"/>
<dbReference type="GO" id="GO:0005886">
    <property type="term" value="C:plasma membrane"/>
    <property type="evidence" value="ECO:0007669"/>
    <property type="project" value="UniProtKB-SubCell"/>
</dbReference>
<name>A0A061AJH5_9MOLU</name>
<feature type="transmembrane region" description="Helical" evidence="6">
    <location>
        <begin position="6"/>
        <end position="25"/>
    </location>
</feature>
<reference evidence="8" key="1">
    <citation type="submission" date="2014-05" db="EMBL/GenBank/DDBJ databases">
        <authorList>
            <person name="Kube M."/>
        </authorList>
    </citation>
    <scope>NUCLEOTIDE SEQUENCE [LARGE SCALE GENOMIC DNA]</scope>
</reference>
<dbReference type="STRING" id="35623.Aocu_10740"/>
<dbReference type="AlphaFoldDB" id="A0A061AJH5"/>
<evidence type="ECO:0000256" key="5">
    <source>
        <dbReference type="ARBA" id="ARBA00023136"/>
    </source>
</evidence>
<keyword evidence="2" id="KW-1003">Cell membrane</keyword>
<dbReference type="PANTHER" id="PTHR43370:SF1">
    <property type="entry name" value="GUANOSINE ABC TRANSPORTER PERMEASE PROTEIN NUPQ"/>
    <property type="match status" value="1"/>
</dbReference>
<dbReference type="GO" id="GO:0022857">
    <property type="term" value="F:transmembrane transporter activity"/>
    <property type="evidence" value="ECO:0007669"/>
    <property type="project" value="InterPro"/>
</dbReference>
<keyword evidence="3 6" id="KW-0812">Transmembrane</keyword>
<keyword evidence="5 6" id="KW-0472">Membrane</keyword>
<protein>
    <submittedName>
        <fullName evidence="7">Putative branched-chain amino acid ABC transporter, permease protein</fullName>
    </submittedName>
</protein>
<proteinExistence type="predicted"/>
<dbReference type="HOGENOM" id="CLU_040769_1_2_14"/>
<evidence type="ECO:0000256" key="6">
    <source>
        <dbReference type="SAM" id="Phobius"/>
    </source>
</evidence>